<keyword evidence="7" id="KW-1185">Reference proteome</keyword>
<feature type="domain" description="tRNA/rRNA methyltransferase SpoU type" evidence="4">
    <location>
        <begin position="106"/>
        <end position="247"/>
    </location>
</feature>
<evidence type="ECO:0000313" key="7">
    <source>
        <dbReference type="Proteomes" id="UP001145087"/>
    </source>
</evidence>
<dbReference type="SUPFAM" id="SSF75217">
    <property type="entry name" value="alpha/beta knot"/>
    <property type="match status" value="1"/>
</dbReference>
<evidence type="ECO:0000259" key="4">
    <source>
        <dbReference type="Pfam" id="PF00588"/>
    </source>
</evidence>
<dbReference type="EMBL" id="JAPOHD010000027">
    <property type="protein sequence ID" value="MCY1721612.1"/>
    <property type="molecule type" value="Genomic_DNA"/>
</dbReference>
<comment type="similarity">
    <text evidence="1">Belongs to the class IV-like SAM-binding methyltransferase superfamily. RNA methyltransferase TrmH family.</text>
</comment>
<dbReference type="GO" id="GO:0003723">
    <property type="term" value="F:RNA binding"/>
    <property type="evidence" value="ECO:0007669"/>
    <property type="project" value="InterPro"/>
</dbReference>
<evidence type="ECO:0000313" key="6">
    <source>
        <dbReference type="EMBL" id="MCY1721612.1"/>
    </source>
</evidence>
<evidence type="ECO:0000259" key="5">
    <source>
        <dbReference type="Pfam" id="PF22435"/>
    </source>
</evidence>
<evidence type="ECO:0000256" key="1">
    <source>
        <dbReference type="ARBA" id="ARBA00007228"/>
    </source>
</evidence>
<evidence type="ECO:0000256" key="3">
    <source>
        <dbReference type="ARBA" id="ARBA00022679"/>
    </source>
</evidence>
<dbReference type="InterPro" id="IPR001537">
    <property type="entry name" value="SpoU_MeTrfase"/>
</dbReference>
<dbReference type="InterPro" id="IPR053888">
    <property type="entry name" value="MRM3-like_sub_bind"/>
</dbReference>
<feature type="domain" description="MRM3-like substrate binding" evidence="5">
    <location>
        <begin position="5"/>
        <end position="88"/>
    </location>
</feature>
<keyword evidence="2 6" id="KW-0489">Methyltransferase</keyword>
<dbReference type="InterPro" id="IPR051259">
    <property type="entry name" value="rRNA_Methyltransferase"/>
</dbReference>
<dbReference type="RefSeq" id="WP_343333940.1">
    <property type="nucleotide sequence ID" value="NZ_JAPOHD010000027.1"/>
</dbReference>
<dbReference type="AlphaFoldDB" id="A0A9X3F868"/>
<dbReference type="CDD" id="cd18109">
    <property type="entry name" value="SpoU-like_RNA-MTase"/>
    <property type="match status" value="1"/>
</dbReference>
<keyword evidence="3" id="KW-0808">Transferase</keyword>
<dbReference type="PANTHER" id="PTHR43191">
    <property type="entry name" value="RRNA METHYLTRANSFERASE 3"/>
    <property type="match status" value="1"/>
</dbReference>
<sequence>MISKNTIKLIKSLATKKYRTKEQLFLVEGDKMVAEVLQSDLKIKELIITSDFPHSIQNQSINIEKTTVADHKQLKQASLLNHPQNSMAICRIPNPRKFPNQLPNALSVYLDGIQDPGNLGTIIRICDWFGIEDVFCSPDTVDLYNPKVIQASMGSFNRINLLECEFSDIKTLAKKSDTQIFGTFMDGKNIYSEILPKNSLLVMGNEGNGIRKKVEALIDKRISIPNLSSNIEKAESLNVSVATAILCSEFKRPH</sequence>
<dbReference type="Gene3D" id="3.30.1330.30">
    <property type="match status" value="1"/>
</dbReference>
<dbReference type="InterPro" id="IPR029028">
    <property type="entry name" value="Alpha/beta_knot_MTases"/>
</dbReference>
<reference evidence="6" key="1">
    <citation type="submission" date="2022-11" db="EMBL/GenBank/DDBJ databases">
        <title>Marilongibacter aestuarii gen. nov., sp. nov., isolated from tidal flat sediment.</title>
        <authorList>
            <person name="Jiayan W."/>
        </authorList>
    </citation>
    <scope>NUCLEOTIDE SEQUENCE</scope>
    <source>
        <strain evidence="6">Z1-6</strain>
    </source>
</reference>
<name>A0A9X3F868_9BACT</name>
<dbReference type="PANTHER" id="PTHR43191:SF2">
    <property type="entry name" value="RRNA METHYLTRANSFERASE 3, MITOCHONDRIAL"/>
    <property type="match status" value="1"/>
</dbReference>
<accession>A0A9X3F868</accession>
<protein>
    <submittedName>
        <fullName evidence="6">RNA methyltransferase</fullName>
    </submittedName>
</protein>
<dbReference type="InterPro" id="IPR029026">
    <property type="entry name" value="tRNA_m1G_MTases_N"/>
</dbReference>
<evidence type="ECO:0000256" key="2">
    <source>
        <dbReference type="ARBA" id="ARBA00022603"/>
    </source>
</evidence>
<dbReference type="InterPro" id="IPR029064">
    <property type="entry name" value="Ribosomal_eL30-like_sf"/>
</dbReference>
<dbReference type="Pfam" id="PF22435">
    <property type="entry name" value="MRM3-like_sub_bind"/>
    <property type="match status" value="1"/>
</dbReference>
<dbReference type="Proteomes" id="UP001145087">
    <property type="component" value="Unassembled WGS sequence"/>
</dbReference>
<dbReference type="GO" id="GO:0032259">
    <property type="term" value="P:methylation"/>
    <property type="evidence" value="ECO:0007669"/>
    <property type="project" value="UniProtKB-KW"/>
</dbReference>
<dbReference type="SUPFAM" id="SSF55315">
    <property type="entry name" value="L30e-like"/>
    <property type="match status" value="1"/>
</dbReference>
<dbReference type="GO" id="GO:0006396">
    <property type="term" value="P:RNA processing"/>
    <property type="evidence" value="ECO:0007669"/>
    <property type="project" value="InterPro"/>
</dbReference>
<gene>
    <name evidence="6" type="ORF">OU798_14745</name>
</gene>
<comment type="caution">
    <text evidence="6">The sequence shown here is derived from an EMBL/GenBank/DDBJ whole genome shotgun (WGS) entry which is preliminary data.</text>
</comment>
<dbReference type="Pfam" id="PF00588">
    <property type="entry name" value="SpoU_methylase"/>
    <property type="match status" value="1"/>
</dbReference>
<dbReference type="Gene3D" id="3.40.1280.10">
    <property type="match status" value="1"/>
</dbReference>
<organism evidence="6 7">
    <name type="scientific">Draconibacterium aestuarii</name>
    <dbReference type="NCBI Taxonomy" id="2998507"/>
    <lineage>
        <taxon>Bacteria</taxon>
        <taxon>Pseudomonadati</taxon>
        <taxon>Bacteroidota</taxon>
        <taxon>Bacteroidia</taxon>
        <taxon>Marinilabiliales</taxon>
        <taxon>Prolixibacteraceae</taxon>
        <taxon>Draconibacterium</taxon>
    </lineage>
</organism>
<proteinExistence type="inferred from homology"/>
<dbReference type="GO" id="GO:0008173">
    <property type="term" value="F:RNA methyltransferase activity"/>
    <property type="evidence" value="ECO:0007669"/>
    <property type="project" value="InterPro"/>
</dbReference>